<reference evidence="2 3" key="1">
    <citation type="journal article" date="2016" name="Sci. Rep.">
        <title>Draft genome sequencing and secretome analysis of fungal phytopathogen Ascochyta rabiei provides insight into the necrotrophic effector repertoire.</title>
        <authorList>
            <person name="Verma S."/>
            <person name="Gazara R.K."/>
            <person name="Nizam S."/>
            <person name="Parween S."/>
            <person name="Chattopadhyay D."/>
            <person name="Verma P.K."/>
        </authorList>
    </citation>
    <scope>NUCLEOTIDE SEQUENCE [LARGE SCALE GENOMIC DNA]</scope>
    <source>
        <strain evidence="2 3">ArDII</strain>
    </source>
</reference>
<evidence type="ECO:0000256" key="1">
    <source>
        <dbReference type="SAM" id="MobiDB-lite"/>
    </source>
</evidence>
<feature type="region of interest" description="Disordered" evidence="1">
    <location>
        <begin position="1"/>
        <end position="20"/>
    </location>
</feature>
<proteinExistence type="predicted"/>
<dbReference type="Proteomes" id="UP000076837">
    <property type="component" value="Unassembled WGS sequence"/>
</dbReference>
<sequence>MGRSKQATRKKSRTGRRRLTEPDAVAARKIASTFIPAQVRASERASAAKLLIPWQRAPSGVQPGSSVDLDDKGFPAAVSDFIGTEALVLHHSLFPAMSAAENLTTVAHLIDQWEPTGKMRTISIITLCRSALESASRAVWVLCEPDRDERRSRALRITREEVQRHKKYVTEQVNRLGKADASSVSAPMAFETPEYLIELKTQKRNAESVMQTLIDSGVKGTLTMEQTIDAAAEWIDANRLVKSGRPMANLTREKYSIASGIAHGSTWPTRYLLGATDLTSVVADLLYASLTTTEAAITLWETHASVDPRVGRKCPQHLRQAARQLHPRYASASS</sequence>
<feature type="compositionally biased region" description="Basic residues" evidence="1">
    <location>
        <begin position="1"/>
        <end position="17"/>
    </location>
</feature>
<dbReference type="AlphaFoldDB" id="A0A163LPU0"/>
<name>A0A163LPU0_DIDRA</name>
<evidence type="ECO:0000313" key="3">
    <source>
        <dbReference type="Proteomes" id="UP000076837"/>
    </source>
</evidence>
<protein>
    <submittedName>
        <fullName evidence="2">Uncharacterized protein</fullName>
    </submittedName>
</protein>
<keyword evidence="3" id="KW-1185">Reference proteome</keyword>
<dbReference type="EMBL" id="JYNV01000039">
    <property type="protein sequence ID" value="KZM27996.1"/>
    <property type="molecule type" value="Genomic_DNA"/>
</dbReference>
<evidence type="ECO:0000313" key="2">
    <source>
        <dbReference type="EMBL" id="KZM27996.1"/>
    </source>
</evidence>
<accession>A0A163LPU0</accession>
<comment type="caution">
    <text evidence="2">The sequence shown here is derived from an EMBL/GenBank/DDBJ whole genome shotgun (WGS) entry which is preliminary data.</text>
</comment>
<organism evidence="2 3">
    <name type="scientific">Didymella rabiei</name>
    <name type="common">Chickpea ascochyta blight fungus</name>
    <name type="synonym">Mycosphaerella rabiei</name>
    <dbReference type="NCBI Taxonomy" id="5454"/>
    <lineage>
        <taxon>Eukaryota</taxon>
        <taxon>Fungi</taxon>
        <taxon>Dikarya</taxon>
        <taxon>Ascomycota</taxon>
        <taxon>Pezizomycotina</taxon>
        <taxon>Dothideomycetes</taxon>
        <taxon>Pleosporomycetidae</taxon>
        <taxon>Pleosporales</taxon>
        <taxon>Pleosporineae</taxon>
        <taxon>Didymellaceae</taxon>
        <taxon>Ascochyta</taxon>
    </lineage>
</organism>
<gene>
    <name evidence="2" type="ORF">ST47_g854</name>
</gene>